<evidence type="ECO:0000256" key="4">
    <source>
        <dbReference type="ARBA" id="ARBA00022692"/>
    </source>
</evidence>
<dbReference type="GO" id="GO:0007166">
    <property type="term" value="P:cell surface receptor signaling pathway"/>
    <property type="evidence" value="ECO:0007669"/>
    <property type="project" value="InterPro"/>
</dbReference>
<keyword evidence="12" id="KW-0732">Signal</keyword>
<feature type="transmembrane region" description="Helical" evidence="11">
    <location>
        <begin position="192"/>
        <end position="215"/>
    </location>
</feature>
<evidence type="ECO:0000256" key="8">
    <source>
        <dbReference type="ARBA" id="ARBA00023170"/>
    </source>
</evidence>
<keyword evidence="7 11" id="KW-0472">Membrane</keyword>
<dbReference type="GO" id="GO:0008528">
    <property type="term" value="F:G protein-coupled peptide receptor activity"/>
    <property type="evidence" value="ECO:0007669"/>
    <property type="project" value="TreeGrafter"/>
</dbReference>
<feature type="signal peptide" evidence="12">
    <location>
        <begin position="1"/>
        <end position="32"/>
    </location>
</feature>
<feature type="transmembrane region" description="Helical" evidence="11">
    <location>
        <begin position="227"/>
        <end position="245"/>
    </location>
</feature>
<dbReference type="InterPro" id="IPR017981">
    <property type="entry name" value="GPCR_2-like_7TM"/>
</dbReference>
<keyword evidence="15" id="KW-1185">Reference proteome</keyword>
<dbReference type="Proteomes" id="UP000694845">
    <property type="component" value="Unplaced"/>
</dbReference>
<dbReference type="KEGG" id="aplc:110973366"/>
<dbReference type="PROSITE" id="PS00650">
    <property type="entry name" value="G_PROTEIN_RECEP_F2_2"/>
    <property type="match status" value="1"/>
</dbReference>
<dbReference type="InterPro" id="IPR017983">
    <property type="entry name" value="GPCR_2_secretin-like_CS"/>
</dbReference>
<evidence type="ECO:0000256" key="5">
    <source>
        <dbReference type="ARBA" id="ARBA00022989"/>
    </source>
</evidence>
<gene>
    <name evidence="16 17" type="primary">LOC110973366</name>
</gene>
<dbReference type="PROSITE" id="PS50261">
    <property type="entry name" value="G_PROTEIN_RECEP_F2_4"/>
    <property type="match status" value="1"/>
</dbReference>
<dbReference type="InterPro" id="IPR000832">
    <property type="entry name" value="GPCR_2_secretin-like"/>
</dbReference>
<feature type="transmembrane region" description="Helical" evidence="11">
    <location>
        <begin position="365"/>
        <end position="386"/>
    </location>
</feature>
<accession>A0A8B7XIR6</accession>
<dbReference type="Pfam" id="PF00002">
    <property type="entry name" value="7tm_2"/>
    <property type="match status" value="1"/>
</dbReference>
<keyword evidence="10" id="KW-0807">Transducer</keyword>
<evidence type="ECO:0000256" key="3">
    <source>
        <dbReference type="ARBA" id="ARBA00022475"/>
    </source>
</evidence>
<dbReference type="CDD" id="cd15041">
    <property type="entry name" value="7tmB1_hormone_R"/>
    <property type="match status" value="1"/>
</dbReference>
<dbReference type="PRINTS" id="PR00249">
    <property type="entry name" value="GPCRSECRETIN"/>
</dbReference>
<comment type="similarity">
    <text evidence="2">Belongs to the G-protein coupled receptor 2 family.</text>
</comment>
<dbReference type="Gene3D" id="1.20.1070.10">
    <property type="entry name" value="Rhodopsin 7-helix transmembrane proteins"/>
    <property type="match status" value="1"/>
</dbReference>
<feature type="transmembrane region" description="Helical" evidence="11">
    <location>
        <begin position="295"/>
        <end position="315"/>
    </location>
</feature>
<comment type="subcellular location">
    <subcellularLocation>
        <location evidence="1">Cell membrane</location>
        <topology evidence="1">Multi-pass membrane protein</topology>
    </subcellularLocation>
</comment>
<keyword evidence="5 11" id="KW-1133">Transmembrane helix</keyword>
<evidence type="ECO:0000256" key="9">
    <source>
        <dbReference type="ARBA" id="ARBA00023180"/>
    </source>
</evidence>
<dbReference type="InterPro" id="IPR001879">
    <property type="entry name" value="GPCR_2_extracellular_dom"/>
</dbReference>
<protein>
    <submittedName>
        <fullName evidence="16 17">Corticotropin-releasing factor receptor 1-like isoform X1</fullName>
    </submittedName>
</protein>
<keyword evidence="9" id="KW-0325">Glycoprotein</keyword>
<dbReference type="SUPFAM" id="SSF81321">
    <property type="entry name" value="Family A G protein-coupled receptor-like"/>
    <property type="match status" value="1"/>
</dbReference>
<dbReference type="RefSeq" id="XP_022079830.1">
    <property type="nucleotide sequence ID" value="XM_022224138.1"/>
</dbReference>
<evidence type="ECO:0000256" key="12">
    <source>
        <dbReference type="SAM" id="SignalP"/>
    </source>
</evidence>
<evidence type="ECO:0000256" key="6">
    <source>
        <dbReference type="ARBA" id="ARBA00023040"/>
    </source>
</evidence>
<feature type="transmembrane region" description="Helical" evidence="11">
    <location>
        <begin position="443"/>
        <end position="464"/>
    </location>
</feature>
<organism evidence="15 17">
    <name type="scientific">Acanthaster planci</name>
    <name type="common">Crown-of-thorns starfish</name>
    <dbReference type="NCBI Taxonomy" id="133434"/>
    <lineage>
        <taxon>Eukaryota</taxon>
        <taxon>Metazoa</taxon>
        <taxon>Echinodermata</taxon>
        <taxon>Eleutherozoa</taxon>
        <taxon>Asterozoa</taxon>
        <taxon>Asteroidea</taxon>
        <taxon>Valvatacea</taxon>
        <taxon>Valvatida</taxon>
        <taxon>Acanthasteridae</taxon>
        <taxon>Acanthaster</taxon>
    </lineage>
</organism>
<evidence type="ECO:0000313" key="15">
    <source>
        <dbReference type="Proteomes" id="UP000694845"/>
    </source>
</evidence>
<dbReference type="SUPFAM" id="SSF111418">
    <property type="entry name" value="Hormone receptor domain"/>
    <property type="match status" value="1"/>
</dbReference>
<dbReference type="GeneID" id="110973366"/>
<dbReference type="InterPro" id="IPR050332">
    <property type="entry name" value="GPCR_2"/>
</dbReference>
<evidence type="ECO:0000259" key="13">
    <source>
        <dbReference type="PROSITE" id="PS50227"/>
    </source>
</evidence>
<reference evidence="16 17" key="1">
    <citation type="submission" date="2025-04" db="UniProtKB">
        <authorList>
            <consortium name="RefSeq"/>
        </authorList>
    </citation>
    <scope>IDENTIFICATION</scope>
</reference>
<dbReference type="PROSITE" id="PS50227">
    <property type="entry name" value="G_PROTEIN_RECEP_F2_3"/>
    <property type="match status" value="1"/>
</dbReference>
<dbReference type="PANTHER" id="PTHR45620">
    <property type="entry name" value="PDF RECEPTOR-LIKE PROTEIN-RELATED"/>
    <property type="match status" value="1"/>
</dbReference>
<feature type="transmembrane region" description="Helical" evidence="11">
    <location>
        <begin position="322"/>
        <end position="345"/>
    </location>
</feature>
<evidence type="ECO:0000259" key="14">
    <source>
        <dbReference type="PROSITE" id="PS50261"/>
    </source>
</evidence>
<evidence type="ECO:0000256" key="1">
    <source>
        <dbReference type="ARBA" id="ARBA00004651"/>
    </source>
</evidence>
<feature type="chain" id="PRO_5044665437" evidence="12">
    <location>
        <begin position="33"/>
        <end position="529"/>
    </location>
</feature>
<dbReference type="GO" id="GO:0007188">
    <property type="term" value="P:adenylate cyclase-modulating G protein-coupled receptor signaling pathway"/>
    <property type="evidence" value="ECO:0007669"/>
    <property type="project" value="TreeGrafter"/>
</dbReference>
<dbReference type="OrthoDB" id="5967113at2759"/>
<dbReference type="Pfam" id="PF02793">
    <property type="entry name" value="HRM"/>
    <property type="match status" value="1"/>
</dbReference>
<dbReference type="PANTHER" id="PTHR45620:SF40">
    <property type="entry name" value="CORTICOTROPIN-RELEASING FACTOR RECEPTOR 2-LIKE ISOFORM X1"/>
    <property type="match status" value="1"/>
</dbReference>
<keyword evidence="6" id="KW-0297">G-protein coupled receptor</keyword>
<evidence type="ECO:0000313" key="16">
    <source>
        <dbReference type="RefSeq" id="XP_022079829.1"/>
    </source>
</evidence>
<feature type="transmembrane region" description="Helical" evidence="11">
    <location>
        <begin position="406"/>
        <end position="423"/>
    </location>
</feature>
<proteinExistence type="inferred from homology"/>
<sequence length="529" mass="59211">MARQAGRSILGMTTTLRLPLLLTWLTFRQCQAVPLPPRNDAATTPSVATTEYTEFATIYGTEEVSPGSENVTGPSDSLVGGLGSFDGLFDMANFSFENYFCDLTYRERTSELRQTGALFCNASHDKVMCWPPTPGGQNASLSCPVFNSSALRAYRACENTGNWAKWTDYTECLKTYTAPTIPGEPTHQSVSYIWLCGCILSLIFLVIMLFIFCYFKSLQCTRINIHKNLAVSFILKYICMIIQLSPTLSSQNPADEYYEGGDVAPIAKANDTSEHVLVFCRLLTVLLEYFTMANIFWMFVEGLFLTTRIAVAVFSNESNFKLYLLIGWGSPLLFINVWVVLMAIYDPNPCWEDYHAVPYIWLIRVPMIAAILVNSLFLINIIRILVTKLRASNTVETAQMRKSMKAVVVLFPLLGLTYLIFIWDDGGAVSGSIYHVVNAVLQSGQGVFVAVIYCFMNAEVRMAIQRRIAKSRYKFGSASRRRTHTNGSCVMATSSEVVLAVTFRKNVQGSTSIDQLSQEMKPFTECVER</sequence>
<keyword evidence="3" id="KW-1003">Cell membrane</keyword>
<evidence type="ECO:0000256" key="7">
    <source>
        <dbReference type="ARBA" id="ARBA00023136"/>
    </source>
</evidence>
<dbReference type="RefSeq" id="XP_022079829.1">
    <property type="nucleotide sequence ID" value="XM_022224137.1"/>
</dbReference>
<keyword evidence="8" id="KW-0675">Receptor</keyword>
<dbReference type="InterPro" id="IPR036445">
    <property type="entry name" value="GPCR_2_extracell_dom_sf"/>
</dbReference>
<feature type="domain" description="G-protein coupled receptors family 2 profile 2" evidence="14">
    <location>
        <begin position="190"/>
        <end position="457"/>
    </location>
</feature>
<dbReference type="SMART" id="SM00008">
    <property type="entry name" value="HormR"/>
    <property type="match status" value="1"/>
</dbReference>
<name>A0A8B7XIR6_ACAPL</name>
<dbReference type="Gene3D" id="4.10.1240.10">
    <property type="entry name" value="GPCR, family 2, extracellular hormone receptor domain"/>
    <property type="match status" value="1"/>
</dbReference>
<dbReference type="GO" id="GO:0005886">
    <property type="term" value="C:plasma membrane"/>
    <property type="evidence" value="ECO:0007669"/>
    <property type="project" value="UniProtKB-SubCell"/>
</dbReference>
<evidence type="ECO:0000256" key="2">
    <source>
        <dbReference type="ARBA" id="ARBA00005314"/>
    </source>
</evidence>
<evidence type="ECO:0000256" key="10">
    <source>
        <dbReference type="ARBA" id="ARBA00023224"/>
    </source>
</evidence>
<evidence type="ECO:0000313" key="17">
    <source>
        <dbReference type="RefSeq" id="XP_022079830.1"/>
    </source>
</evidence>
<feature type="domain" description="G-protein coupled receptors family 2 profile 1" evidence="13">
    <location>
        <begin position="100"/>
        <end position="176"/>
    </location>
</feature>
<evidence type="ECO:0000256" key="11">
    <source>
        <dbReference type="SAM" id="Phobius"/>
    </source>
</evidence>
<keyword evidence="4 11" id="KW-0812">Transmembrane</keyword>
<dbReference type="AlphaFoldDB" id="A0A8B7XIR6"/>